<dbReference type="EMBL" id="LJGW01000066">
    <property type="protein sequence ID" value="OEV13450.1"/>
    <property type="molecule type" value="Genomic_DNA"/>
</dbReference>
<evidence type="ECO:0000313" key="3">
    <source>
        <dbReference type="EMBL" id="OEV13450.1"/>
    </source>
</evidence>
<feature type="domain" description="Putative restriction endonuclease" evidence="2">
    <location>
        <begin position="24"/>
        <end position="188"/>
    </location>
</feature>
<proteinExistence type="predicted"/>
<dbReference type="InterPro" id="IPR012296">
    <property type="entry name" value="Nuclease_put_TT1808"/>
</dbReference>
<dbReference type="PANTHER" id="PTHR35400">
    <property type="entry name" value="SLR1083 PROTEIN"/>
    <property type="match status" value="1"/>
</dbReference>
<name>A0A1E7LBC5_9ACTN</name>
<feature type="compositionally biased region" description="Basic and acidic residues" evidence="1">
    <location>
        <begin position="194"/>
        <end position="212"/>
    </location>
</feature>
<dbReference type="Proteomes" id="UP000176005">
    <property type="component" value="Unassembled WGS sequence"/>
</dbReference>
<reference evidence="3 4" key="1">
    <citation type="journal article" date="2016" name="Front. Microbiol.">
        <title>Comparative Genomics Analysis of Streptomyces Species Reveals Their Adaptation to the Marine Environment and Their Diversity at the Genomic Level.</title>
        <authorList>
            <person name="Tian X."/>
            <person name="Zhang Z."/>
            <person name="Yang T."/>
            <person name="Chen M."/>
            <person name="Li J."/>
            <person name="Chen F."/>
            <person name="Yang J."/>
            <person name="Li W."/>
            <person name="Zhang B."/>
            <person name="Zhang Z."/>
            <person name="Wu J."/>
            <person name="Zhang C."/>
            <person name="Long L."/>
            <person name="Xiao J."/>
        </authorList>
    </citation>
    <scope>NUCLEOTIDE SEQUENCE [LARGE SCALE GENOMIC DNA]</scope>
    <source>
        <strain evidence="3 4">SCSIO 10429</strain>
    </source>
</reference>
<comment type="caution">
    <text evidence="3">The sequence shown here is derived from an EMBL/GenBank/DDBJ whole genome shotgun (WGS) entry which is preliminary data.</text>
</comment>
<accession>A0A1E7LBC5</accession>
<gene>
    <name evidence="3" type="ORF">AN218_03170</name>
</gene>
<dbReference type="PANTHER" id="PTHR35400:SF3">
    <property type="entry name" value="SLL1072 PROTEIN"/>
    <property type="match status" value="1"/>
</dbReference>
<evidence type="ECO:0000256" key="1">
    <source>
        <dbReference type="SAM" id="MobiDB-lite"/>
    </source>
</evidence>
<organism evidence="3 4">
    <name type="scientific">Streptomyces nanshensis</name>
    <dbReference type="NCBI Taxonomy" id="518642"/>
    <lineage>
        <taxon>Bacteria</taxon>
        <taxon>Bacillati</taxon>
        <taxon>Actinomycetota</taxon>
        <taxon>Actinomycetes</taxon>
        <taxon>Kitasatosporales</taxon>
        <taxon>Streptomycetaceae</taxon>
        <taxon>Streptomyces</taxon>
    </lineage>
</organism>
<dbReference type="Gene3D" id="3.90.1570.10">
    <property type="entry name" value="tt1808, chain A"/>
    <property type="match status" value="1"/>
</dbReference>
<feature type="region of interest" description="Disordered" evidence="1">
    <location>
        <begin position="190"/>
        <end position="212"/>
    </location>
</feature>
<dbReference type="InterPro" id="IPR008538">
    <property type="entry name" value="Uma2"/>
</dbReference>
<protein>
    <recommendedName>
        <fullName evidence="2">Putative restriction endonuclease domain-containing protein</fullName>
    </recommendedName>
</protein>
<keyword evidence="4" id="KW-1185">Reference proteome</keyword>
<evidence type="ECO:0000313" key="4">
    <source>
        <dbReference type="Proteomes" id="UP000176005"/>
    </source>
</evidence>
<sequence length="212" mass="23646">MTVELTDRTEMADSSELSLDALFELLERMPVPEGYKAEIVEGTVHMSPQRDAHWEIIRRIVRALEDRFGMDVKVKSDVRIDFPGHKNGFAPDVAKLRDAASPGEDGRWRYQDIEFVAEVISRGTGQNDYGPKLRTYAAAGVPVYLIADPYVGRCHLYTQPKGTAYRTELTVDFGTPVDLTATPLAMTLPTASFPRDRGAPARPAEQAEYREG</sequence>
<dbReference type="InterPro" id="IPR011335">
    <property type="entry name" value="Restrct_endonuc-II-like"/>
</dbReference>
<dbReference type="Pfam" id="PF05685">
    <property type="entry name" value="Uma2"/>
    <property type="match status" value="1"/>
</dbReference>
<dbReference type="PATRIC" id="fig|518642.10.peg.2289"/>
<dbReference type="SUPFAM" id="SSF52980">
    <property type="entry name" value="Restriction endonuclease-like"/>
    <property type="match status" value="1"/>
</dbReference>
<dbReference type="RefSeq" id="WP_070015086.1">
    <property type="nucleotide sequence ID" value="NZ_LJGW01000066.1"/>
</dbReference>
<evidence type="ECO:0000259" key="2">
    <source>
        <dbReference type="Pfam" id="PF05685"/>
    </source>
</evidence>
<dbReference type="CDD" id="cd06260">
    <property type="entry name" value="DUF820-like"/>
    <property type="match status" value="1"/>
</dbReference>
<dbReference type="AlphaFoldDB" id="A0A1E7LBC5"/>